<dbReference type="InterPro" id="IPR000701">
    <property type="entry name" value="SuccDH_FuR_B_TM-su"/>
</dbReference>
<evidence type="ECO:0000313" key="20">
    <source>
        <dbReference type="Proteomes" id="UP000001625"/>
    </source>
</evidence>
<keyword evidence="12" id="KW-0249">Electron transport</keyword>
<evidence type="ECO:0000256" key="18">
    <source>
        <dbReference type="SAM" id="Phobius"/>
    </source>
</evidence>
<dbReference type="OrthoDB" id="5612767at2"/>
<dbReference type="NCBIfam" id="TIGR02968">
    <property type="entry name" value="succ_dehyd_anc"/>
    <property type="match status" value="1"/>
</dbReference>
<evidence type="ECO:0000256" key="17">
    <source>
        <dbReference type="PIRSR" id="PIRSR000169-2"/>
    </source>
</evidence>
<dbReference type="PIRSF" id="PIRSF000169">
    <property type="entry name" value="SDH_D"/>
    <property type="match status" value="1"/>
</dbReference>
<evidence type="ECO:0000256" key="4">
    <source>
        <dbReference type="ARBA" id="ARBA00019425"/>
    </source>
</evidence>
<evidence type="ECO:0000256" key="14">
    <source>
        <dbReference type="ARBA" id="ARBA00023004"/>
    </source>
</evidence>
<dbReference type="AlphaFoldDB" id="D5CSY3"/>
<keyword evidence="6" id="KW-1003">Cell membrane</keyword>
<keyword evidence="9 17" id="KW-0349">Heme</keyword>
<keyword evidence="13 18" id="KW-1133">Transmembrane helix</keyword>
<dbReference type="PANTHER" id="PTHR38689">
    <property type="entry name" value="SUCCINATE DEHYDROGENASE HYDROPHOBIC MEMBRANE ANCHOR SUBUNIT"/>
    <property type="match status" value="1"/>
</dbReference>
<reference evidence="19 20" key="1">
    <citation type="submission" date="2010-03" db="EMBL/GenBank/DDBJ databases">
        <title>Complete sequence of Sideroxydans lithotrophicus ES-1.</title>
        <authorList>
            <consortium name="US DOE Joint Genome Institute"/>
            <person name="Lucas S."/>
            <person name="Copeland A."/>
            <person name="Lapidus A."/>
            <person name="Cheng J.-F."/>
            <person name="Bruce D."/>
            <person name="Goodwin L."/>
            <person name="Pitluck S."/>
            <person name="Munk A.C."/>
            <person name="Detter J.C."/>
            <person name="Han C."/>
            <person name="Tapia R."/>
            <person name="Larimer F."/>
            <person name="Land M."/>
            <person name="Hauser L."/>
            <person name="Kyrpides N."/>
            <person name="Ivanova N."/>
            <person name="Emerson D."/>
            <person name="Woyke T."/>
        </authorList>
    </citation>
    <scope>NUCLEOTIDE SEQUENCE [LARGE SCALE GENOMIC DNA]</scope>
    <source>
        <strain evidence="19 20">ES-1</strain>
    </source>
</reference>
<evidence type="ECO:0000256" key="3">
    <source>
        <dbReference type="ARBA" id="ARBA00005163"/>
    </source>
</evidence>
<dbReference type="GO" id="GO:0020037">
    <property type="term" value="F:heme binding"/>
    <property type="evidence" value="ECO:0007669"/>
    <property type="project" value="InterPro"/>
</dbReference>
<sequence>MVNRIVTGAHYGLRDWLAQRVTAAVMAVYSLVVVVYLLMQPSLGYDTWIDLFSGNIMRTFSMLFLLSLFYHAWIGVRDIVMDYVKPAGIRLSIHVLVILALVLYTIWSLQILWGL</sequence>
<evidence type="ECO:0000256" key="1">
    <source>
        <dbReference type="ARBA" id="ARBA00004050"/>
    </source>
</evidence>
<evidence type="ECO:0000256" key="6">
    <source>
        <dbReference type="ARBA" id="ARBA00022475"/>
    </source>
</evidence>
<dbReference type="GO" id="GO:0006099">
    <property type="term" value="P:tricarboxylic acid cycle"/>
    <property type="evidence" value="ECO:0007669"/>
    <property type="project" value="UniProtKB-UniPathway"/>
</dbReference>
<name>D5CSY3_SIDLE</name>
<keyword evidence="11 17" id="KW-0479">Metal-binding</keyword>
<accession>D5CSY3</accession>
<evidence type="ECO:0000256" key="15">
    <source>
        <dbReference type="ARBA" id="ARBA00023136"/>
    </source>
</evidence>
<evidence type="ECO:0000256" key="9">
    <source>
        <dbReference type="ARBA" id="ARBA00022617"/>
    </source>
</evidence>
<keyword evidence="15 18" id="KW-0472">Membrane</keyword>
<proteinExistence type="predicted"/>
<keyword evidence="20" id="KW-1185">Reference proteome</keyword>
<feature type="binding site" evidence="16">
    <location>
        <position position="83"/>
    </location>
    <ligand>
        <name>a ubiquinone</name>
        <dbReference type="ChEBI" id="CHEBI:16389"/>
    </ligand>
</feature>
<keyword evidence="5" id="KW-0813">Transport</keyword>
<keyword evidence="7" id="KW-0997">Cell inner membrane</keyword>
<dbReference type="RefSeq" id="WP_013029967.1">
    <property type="nucleotide sequence ID" value="NC_013959.1"/>
</dbReference>
<evidence type="ECO:0000256" key="10">
    <source>
        <dbReference type="ARBA" id="ARBA00022692"/>
    </source>
</evidence>
<comment type="subcellular location">
    <subcellularLocation>
        <location evidence="2">Cell inner membrane</location>
        <topology evidence="2">Multi-pass membrane protein</topology>
    </subcellularLocation>
</comment>
<evidence type="ECO:0000256" key="7">
    <source>
        <dbReference type="ARBA" id="ARBA00022519"/>
    </source>
</evidence>
<dbReference type="GO" id="GO:0005886">
    <property type="term" value="C:plasma membrane"/>
    <property type="evidence" value="ECO:0007669"/>
    <property type="project" value="UniProtKB-SubCell"/>
</dbReference>
<keyword evidence="8" id="KW-0816">Tricarboxylic acid cycle</keyword>
<evidence type="ECO:0000256" key="16">
    <source>
        <dbReference type="PIRSR" id="PIRSR000169-1"/>
    </source>
</evidence>
<gene>
    <name evidence="19" type="ordered locus">Slit_1840</name>
</gene>
<evidence type="ECO:0000256" key="2">
    <source>
        <dbReference type="ARBA" id="ARBA00004429"/>
    </source>
</evidence>
<dbReference type="eggNOG" id="COG2142">
    <property type="taxonomic scope" value="Bacteria"/>
</dbReference>
<evidence type="ECO:0000256" key="8">
    <source>
        <dbReference type="ARBA" id="ARBA00022532"/>
    </source>
</evidence>
<dbReference type="SUPFAM" id="SSF81343">
    <property type="entry name" value="Fumarate reductase respiratory complex transmembrane subunits"/>
    <property type="match status" value="1"/>
</dbReference>
<comment type="cofactor">
    <cofactor evidence="17">
        <name>heme</name>
        <dbReference type="ChEBI" id="CHEBI:30413"/>
    </cofactor>
    <text evidence="17">The heme is bound between the two transmembrane subunits.</text>
</comment>
<evidence type="ECO:0000256" key="13">
    <source>
        <dbReference type="ARBA" id="ARBA00022989"/>
    </source>
</evidence>
<dbReference type="Gene3D" id="1.20.1300.10">
    <property type="entry name" value="Fumarate reductase/succinate dehydrogenase, transmembrane subunit"/>
    <property type="match status" value="1"/>
</dbReference>
<feature type="binding site" description="axial binding residue" evidence="17">
    <location>
        <position position="71"/>
    </location>
    <ligand>
        <name>heme</name>
        <dbReference type="ChEBI" id="CHEBI:30413"/>
        <note>ligand shared with second transmembrane subunit</note>
    </ligand>
    <ligandPart>
        <name>Fe</name>
        <dbReference type="ChEBI" id="CHEBI:18248"/>
    </ligandPart>
</feature>
<evidence type="ECO:0000256" key="11">
    <source>
        <dbReference type="ARBA" id="ARBA00022723"/>
    </source>
</evidence>
<dbReference type="GO" id="GO:0046872">
    <property type="term" value="F:metal ion binding"/>
    <property type="evidence" value="ECO:0007669"/>
    <property type="project" value="UniProtKB-KW"/>
</dbReference>
<dbReference type="Pfam" id="PF01127">
    <property type="entry name" value="Sdh_cyt"/>
    <property type="match status" value="1"/>
</dbReference>
<dbReference type="STRING" id="580332.Slit_1840"/>
<feature type="transmembrane region" description="Helical" evidence="18">
    <location>
        <begin position="21"/>
        <end position="39"/>
    </location>
</feature>
<evidence type="ECO:0000256" key="12">
    <source>
        <dbReference type="ARBA" id="ARBA00022982"/>
    </source>
</evidence>
<dbReference type="InterPro" id="IPR034804">
    <property type="entry name" value="SQR/QFR_C/D"/>
</dbReference>
<dbReference type="GO" id="GO:0017004">
    <property type="term" value="P:cytochrome complex assembly"/>
    <property type="evidence" value="ECO:0007669"/>
    <property type="project" value="TreeGrafter"/>
</dbReference>
<feature type="transmembrane region" description="Helical" evidence="18">
    <location>
        <begin position="59"/>
        <end position="79"/>
    </location>
</feature>
<feature type="transmembrane region" description="Helical" evidence="18">
    <location>
        <begin position="91"/>
        <end position="113"/>
    </location>
</feature>
<keyword evidence="10 18" id="KW-0812">Transmembrane</keyword>
<organism evidence="19 20">
    <name type="scientific">Sideroxydans lithotrophicus (strain ES-1)</name>
    <dbReference type="NCBI Taxonomy" id="580332"/>
    <lineage>
        <taxon>Bacteria</taxon>
        <taxon>Pseudomonadati</taxon>
        <taxon>Pseudomonadota</taxon>
        <taxon>Betaproteobacteria</taxon>
        <taxon>Nitrosomonadales</taxon>
        <taxon>Gallionellaceae</taxon>
        <taxon>Sideroxydans</taxon>
    </lineage>
</organism>
<dbReference type="GO" id="GO:0009055">
    <property type="term" value="F:electron transfer activity"/>
    <property type="evidence" value="ECO:0007669"/>
    <property type="project" value="TreeGrafter"/>
</dbReference>
<dbReference type="KEGG" id="slt:Slit_1840"/>
<dbReference type="CDD" id="cd03494">
    <property type="entry name" value="SQR_TypeC_SdhD"/>
    <property type="match status" value="1"/>
</dbReference>
<dbReference type="UniPathway" id="UPA00223"/>
<protein>
    <recommendedName>
        <fullName evidence="4">Succinate dehydrogenase hydrophobic membrane anchor subunit</fullName>
    </recommendedName>
</protein>
<dbReference type="PANTHER" id="PTHR38689:SF1">
    <property type="entry name" value="SUCCINATE DEHYDROGENASE HYDROPHOBIC MEMBRANE ANCHOR SUBUNIT"/>
    <property type="match status" value="1"/>
</dbReference>
<evidence type="ECO:0000313" key="19">
    <source>
        <dbReference type="EMBL" id="ADE12069.1"/>
    </source>
</evidence>
<dbReference type="InterPro" id="IPR014312">
    <property type="entry name" value="Succ_DH_anchor"/>
</dbReference>
<dbReference type="HOGENOM" id="CLU_151315_2_1_4"/>
<keyword evidence="14 17" id="KW-0408">Iron</keyword>
<evidence type="ECO:0000256" key="5">
    <source>
        <dbReference type="ARBA" id="ARBA00022448"/>
    </source>
</evidence>
<comment type="pathway">
    <text evidence="3">Carbohydrate metabolism; tricarboxylic acid cycle.</text>
</comment>
<dbReference type="Proteomes" id="UP000001625">
    <property type="component" value="Chromosome"/>
</dbReference>
<comment type="function">
    <text evidence="1">Membrane-anchoring subunit of succinate dehydrogenase (SDH).</text>
</comment>
<dbReference type="EMBL" id="CP001965">
    <property type="protein sequence ID" value="ADE12069.1"/>
    <property type="molecule type" value="Genomic_DNA"/>
</dbReference>